<dbReference type="Proteomes" id="UP000028073">
    <property type="component" value="Unassembled WGS sequence"/>
</dbReference>
<comment type="caution">
    <text evidence="2">The sequence shown here is derived from an EMBL/GenBank/DDBJ whole genome shotgun (WGS) entry which is preliminary data.</text>
</comment>
<proteinExistence type="predicted"/>
<evidence type="ECO:0000256" key="1">
    <source>
        <dbReference type="SAM" id="MobiDB-lite"/>
    </source>
</evidence>
<evidence type="ECO:0000313" key="2">
    <source>
        <dbReference type="EMBL" id="KEQ17020.1"/>
    </source>
</evidence>
<feature type="compositionally biased region" description="Polar residues" evidence="1">
    <location>
        <begin position="1"/>
        <end position="19"/>
    </location>
</feature>
<keyword evidence="3" id="KW-1185">Reference proteome</keyword>
<protein>
    <submittedName>
        <fullName evidence="2">Uncharacterized protein</fullName>
    </submittedName>
</protein>
<dbReference type="EMBL" id="JOKH01000004">
    <property type="protein sequence ID" value="KEQ17020.1"/>
    <property type="molecule type" value="Genomic_DNA"/>
</dbReference>
<gene>
    <name evidence="2" type="ORF">GZ78_20620</name>
</gene>
<reference evidence="2 3" key="1">
    <citation type="submission" date="2014-06" db="EMBL/GenBank/DDBJ databases">
        <title>Whole Genome Sequences of Three Symbiotic Endozoicomonas Bacteria.</title>
        <authorList>
            <person name="Neave M.J."/>
            <person name="Apprill A."/>
            <person name="Voolstra C.R."/>
        </authorList>
    </citation>
    <scope>NUCLEOTIDE SEQUENCE [LARGE SCALE GENOMIC DNA]</scope>
    <source>
        <strain evidence="2 3">DSM 25634</strain>
    </source>
</reference>
<feature type="region of interest" description="Disordered" evidence="1">
    <location>
        <begin position="1"/>
        <end position="59"/>
    </location>
</feature>
<dbReference type="AlphaFoldDB" id="A0A081NEZ7"/>
<dbReference type="STRING" id="1137799.GZ78_20620"/>
<feature type="compositionally biased region" description="Polar residues" evidence="1">
    <location>
        <begin position="141"/>
        <end position="162"/>
    </location>
</feature>
<accession>A0A081NEZ7</accession>
<sequence>MNQLTPTTSSYAQPQSSQPIVPEDKGAGGKWKSQRTTQRFSPLEAKSSPISSSSVTTRQIQRVNNETFVDLERFLQSNDTPDFWSKLENDNNELFQKTMQLVSTSSSRKGTDSINIRKRLDNLFQNRQIKWQNCPHKHKGSQTNKGSHTNKESQTNQASSSQADNVLFPVANSCQEIEKLTKQLLGQEAVSDLIGLAMPEPGWTNKYYWGNLSDFKKLLNDSPLDNPKRIDTVLSWLKAMKRSCAINLKVDRADKELVFNWLCIQYCSIRLADKNILSQPNDISVAEFGPLIQLQHAIANNPGITLSDFTGKYPDLYRQVSGLISDTESADDFNKTYLATELDKATKGKAWSWRDFVVDESYEPDADGTSKQSVYMSV</sequence>
<organism evidence="2 3">
    <name type="scientific">Endozoicomonas numazuensis</name>
    <dbReference type="NCBI Taxonomy" id="1137799"/>
    <lineage>
        <taxon>Bacteria</taxon>
        <taxon>Pseudomonadati</taxon>
        <taxon>Pseudomonadota</taxon>
        <taxon>Gammaproteobacteria</taxon>
        <taxon>Oceanospirillales</taxon>
        <taxon>Endozoicomonadaceae</taxon>
        <taxon>Endozoicomonas</taxon>
    </lineage>
</organism>
<dbReference type="RefSeq" id="WP_034839454.1">
    <property type="nucleotide sequence ID" value="NZ_JOKH01000004.1"/>
</dbReference>
<evidence type="ECO:0000313" key="3">
    <source>
        <dbReference type="Proteomes" id="UP000028073"/>
    </source>
</evidence>
<feature type="region of interest" description="Disordered" evidence="1">
    <location>
        <begin position="131"/>
        <end position="162"/>
    </location>
</feature>
<name>A0A081NEZ7_9GAMM</name>